<gene>
    <name evidence="2" type="ORF">HCDG_06418</name>
</gene>
<dbReference type="VEuPathDB" id="FungiDB:HCDG_06418"/>
<sequence>MGGGRLERSRERPFFRSEGEGEAREAQVAVCEEGESAEEKESVDDADCLNMVIDNLKVSAADILQIATQDSIVARVARKAARRADPSAASDDVTGGEERSQQALRRTMAQQLAANGLESWSGVLVCLATGAEPRGWGDAGLIYELWIIW</sequence>
<evidence type="ECO:0000256" key="1">
    <source>
        <dbReference type="SAM" id="MobiDB-lite"/>
    </source>
</evidence>
<dbReference type="AlphaFoldDB" id="C6HJN7"/>
<accession>C6HJN7</accession>
<dbReference type="EMBL" id="GG692429">
    <property type="protein sequence ID" value="EER39313.1"/>
    <property type="molecule type" value="Genomic_DNA"/>
</dbReference>
<feature type="region of interest" description="Disordered" evidence="1">
    <location>
        <begin position="1"/>
        <end position="43"/>
    </location>
</feature>
<feature type="region of interest" description="Disordered" evidence="1">
    <location>
        <begin position="81"/>
        <end position="102"/>
    </location>
</feature>
<dbReference type="HOGENOM" id="CLU_1749092_0_0_1"/>
<feature type="compositionally biased region" description="Acidic residues" evidence="1">
    <location>
        <begin position="32"/>
        <end position="43"/>
    </location>
</feature>
<proteinExistence type="predicted"/>
<reference evidence="3" key="1">
    <citation type="submission" date="2009-05" db="EMBL/GenBank/DDBJ databases">
        <title>The genome sequence of Ajellomyces capsulatus strain H143.</title>
        <authorList>
            <person name="Champion M."/>
            <person name="Cuomo C.A."/>
            <person name="Ma L.-J."/>
            <person name="Henn M.R."/>
            <person name="Sil A."/>
            <person name="Goldman B."/>
            <person name="Young S.K."/>
            <person name="Kodira C.D."/>
            <person name="Zeng Q."/>
            <person name="Koehrsen M."/>
            <person name="Alvarado L."/>
            <person name="Berlin A.M."/>
            <person name="Borenstein D."/>
            <person name="Chen Z."/>
            <person name="Engels R."/>
            <person name="Freedman E."/>
            <person name="Gellesch M."/>
            <person name="Goldberg J."/>
            <person name="Griggs A."/>
            <person name="Gujja S."/>
            <person name="Heiman D.I."/>
            <person name="Hepburn T.A."/>
            <person name="Howarth C."/>
            <person name="Jen D."/>
            <person name="Larson L."/>
            <person name="Lewis B."/>
            <person name="Mehta T."/>
            <person name="Park D."/>
            <person name="Pearson M."/>
            <person name="Roberts A."/>
            <person name="Saif S."/>
            <person name="Shea T.D."/>
            <person name="Shenoy N."/>
            <person name="Sisk P."/>
            <person name="Stolte C."/>
            <person name="Sykes S."/>
            <person name="Walk T."/>
            <person name="White J."/>
            <person name="Yandava C."/>
            <person name="Klein B."/>
            <person name="McEwen J.G."/>
            <person name="Puccia R."/>
            <person name="Goldman G.H."/>
            <person name="Felipe M.S."/>
            <person name="Nino-Vega G."/>
            <person name="San-Blas G."/>
            <person name="Taylor J.W."/>
            <person name="Mendoza L."/>
            <person name="Galagan J.E."/>
            <person name="Nusbaum C."/>
            <person name="Birren B.W."/>
        </authorList>
    </citation>
    <scope>NUCLEOTIDE SEQUENCE [LARGE SCALE GENOMIC DNA]</scope>
    <source>
        <strain evidence="3">H143</strain>
    </source>
</reference>
<protein>
    <submittedName>
        <fullName evidence="2">Uncharacterized protein</fullName>
    </submittedName>
</protein>
<feature type="compositionally biased region" description="Basic and acidic residues" evidence="1">
    <location>
        <begin position="1"/>
        <end position="25"/>
    </location>
</feature>
<dbReference type="Proteomes" id="UP000002624">
    <property type="component" value="Unassembled WGS sequence"/>
</dbReference>
<name>C6HJN7_AJECH</name>
<organism evidence="2 3">
    <name type="scientific">Ajellomyces capsulatus (strain H143)</name>
    <name type="common">Darling's disease fungus</name>
    <name type="synonym">Histoplasma capsulatum</name>
    <dbReference type="NCBI Taxonomy" id="544712"/>
    <lineage>
        <taxon>Eukaryota</taxon>
        <taxon>Fungi</taxon>
        <taxon>Dikarya</taxon>
        <taxon>Ascomycota</taxon>
        <taxon>Pezizomycotina</taxon>
        <taxon>Eurotiomycetes</taxon>
        <taxon>Eurotiomycetidae</taxon>
        <taxon>Onygenales</taxon>
        <taxon>Ajellomycetaceae</taxon>
        <taxon>Histoplasma</taxon>
    </lineage>
</organism>
<evidence type="ECO:0000313" key="3">
    <source>
        <dbReference type="Proteomes" id="UP000002624"/>
    </source>
</evidence>
<evidence type="ECO:0000313" key="2">
    <source>
        <dbReference type="EMBL" id="EER39313.1"/>
    </source>
</evidence>